<feature type="transmembrane region" description="Helical" evidence="5">
    <location>
        <begin position="227"/>
        <end position="260"/>
    </location>
</feature>
<feature type="transmembrane region" description="Helical" evidence="5">
    <location>
        <begin position="267"/>
        <end position="288"/>
    </location>
</feature>
<proteinExistence type="predicted"/>
<feature type="transmembrane region" description="Helical" evidence="5">
    <location>
        <begin position="349"/>
        <end position="369"/>
    </location>
</feature>
<evidence type="ECO:0000256" key="4">
    <source>
        <dbReference type="ARBA" id="ARBA00023136"/>
    </source>
</evidence>
<name>A0A914Q4Z7_9BILA</name>
<dbReference type="WBParaSite" id="PDA_v2.g25957.t1">
    <property type="protein sequence ID" value="PDA_v2.g25957.t1"/>
    <property type="gene ID" value="PDA_v2.g25957"/>
</dbReference>
<comment type="subcellular location">
    <subcellularLocation>
        <location evidence="1">Membrane</location>
        <topology evidence="1">Multi-pass membrane protein</topology>
    </subcellularLocation>
</comment>
<dbReference type="GO" id="GO:0016020">
    <property type="term" value="C:membrane"/>
    <property type="evidence" value="ECO:0007669"/>
    <property type="project" value="UniProtKB-SubCell"/>
</dbReference>
<feature type="transmembrane region" description="Helical" evidence="5">
    <location>
        <begin position="136"/>
        <end position="155"/>
    </location>
</feature>
<accession>A0A914Q4Z7</accession>
<dbReference type="PANTHER" id="PTHR31154">
    <property type="entry name" value="MEMBRANE TRANSPORTER PROTEIN"/>
    <property type="match status" value="1"/>
</dbReference>
<feature type="transmembrane region" description="Helical" evidence="5">
    <location>
        <begin position="61"/>
        <end position="82"/>
    </location>
</feature>
<evidence type="ECO:0000256" key="2">
    <source>
        <dbReference type="ARBA" id="ARBA00022692"/>
    </source>
</evidence>
<feature type="transmembrane region" description="Helical" evidence="5">
    <location>
        <begin position="325"/>
        <end position="343"/>
    </location>
</feature>
<evidence type="ECO:0000313" key="6">
    <source>
        <dbReference type="Proteomes" id="UP000887578"/>
    </source>
</evidence>
<reference evidence="7" key="1">
    <citation type="submission" date="2022-11" db="UniProtKB">
        <authorList>
            <consortium name="WormBaseParasite"/>
        </authorList>
    </citation>
    <scope>IDENTIFICATION</scope>
</reference>
<dbReference type="InterPro" id="IPR002781">
    <property type="entry name" value="TM_pro_TauE-like"/>
</dbReference>
<evidence type="ECO:0000313" key="7">
    <source>
        <dbReference type="WBParaSite" id="PDA_v2.g25957.t1"/>
    </source>
</evidence>
<keyword evidence="3 5" id="KW-1133">Transmembrane helix</keyword>
<dbReference type="Proteomes" id="UP000887578">
    <property type="component" value="Unplaced"/>
</dbReference>
<dbReference type="PANTHER" id="PTHR31154:SF4">
    <property type="entry name" value="MEMBRANE TRANSPORTER PROTEIN"/>
    <property type="match status" value="1"/>
</dbReference>
<sequence>MSIIIENPELNKLNPKKRTPKEFLQKYFLHGQQLTDEQEIHFVSSNAESFDAILMQKYRKIFAFLIPFVVAQFAWWCTALRYDYLSLYETHWQLPVTMIGGAIVAGMTAEGGGAVAFPVMTFILHLTPKCARDFSLMIQSVGMSLALFVIIFMRIQIEWRAITYSLMGALPGVVFGFHMIDGLFDAPEKKMLFVSIWAAFAISLYILNREKKRTTVPVIQFFCLWKAVALMGTGFIGGIFTSFAGSGVDIATFSVITLLFKVNEKTATPTTVVIMALLSQFSVFWRGVVTADIDLEALNYLRVTVPVAVSFAPFGAFLGSHFHRLTLAWLVCILEFVAYFGFLCTFPPWPLLIASVAILFAGFIFFSFLSRAGKRLTEDELGIIDPHAIVPCKTDDAIIVCK</sequence>
<dbReference type="AlphaFoldDB" id="A0A914Q4Z7"/>
<evidence type="ECO:0000256" key="1">
    <source>
        <dbReference type="ARBA" id="ARBA00004141"/>
    </source>
</evidence>
<feature type="transmembrane region" description="Helical" evidence="5">
    <location>
        <begin position="102"/>
        <end position="124"/>
    </location>
</feature>
<feature type="transmembrane region" description="Helical" evidence="5">
    <location>
        <begin position="191"/>
        <end position="207"/>
    </location>
</feature>
<organism evidence="6 7">
    <name type="scientific">Panagrolaimus davidi</name>
    <dbReference type="NCBI Taxonomy" id="227884"/>
    <lineage>
        <taxon>Eukaryota</taxon>
        <taxon>Metazoa</taxon>
        <taxon>Ecdysozoa</taxon>
        <taxon>Nematoda</taxon>
        <taxon>Chromadorea</taxon>
        <taxon>Rhabditida</taxon>
        <taxon>Tylenchina</taxon>
        <taxon>Panagrolaimomorpha</taxon>
        <taxon>Panagrolaimoidea</taxon>
        <taxon>Panagrolaimidae</taxon>
        <taxon>Panagrolaimus</taxon>
    </lineage>
</organism>
<keyword evidence="4 5" id="KW-0472">Membrane</keyword>
<evidence type="ECO:0000256" key="5">
    <source>
        <dbReference type="SAM" id="Phobius"/>
    </source>
</evidence>
<evidence type="ECO:0000256" key="3">
    <source>
        <dbReference type="ARBA" id="ARBA00022989"/>
    </source>
</evidence>
<feature type="transmembrane region" description="Helical" evidence="5">
    <location>
        <begin position="161"/>
        <end position="179"/>
    </location>
</feature>
<keyword evidence="2 5" id="KW-0812">Transmembrane</keyword>
<keyword evidence="6" id="KW-1185">Reference proteome</keyword>
<protein>
    <submittedName>
        <fullName evidence="7">Membrane transporter protein</fullName>
    </submittedName>
</protein>
<dbReference type="Pfam" id="PF01925">
    <property type="entry name" value="TauE"/>
    <property type="match status" value="1"/>
</dbReference>
<feature type="transmembrane region" description="Helical" evidence="5">
    <location>
        <begin position="300"/>
        <end position="318"/>
    </location>
</feature>